<feature type="signal peptide" evidence="1">
    <location>
        <begin position="1"/>
        <end position="19"/>
    </location>
</feature>
<accession>D1ZZU0</accession>
<organism evidence="2 3">
    <name type="scientific">Tribolium castaneum</name>
    <name type="common">Red flour beetle</name>
    <dbReference type="NCBI Taxonomy" id="7070"/>
    <lineage>
        <taxon>Eukaryota</taxon>
        <taxon>Metazoa</taxon>
        <taxon>Ecdysozoa</taxon>
        <taxon>Arthropoda</taxon>
        <taxon>Hexapoda</taxon>
        <taxon>Insecta</taxon>
        <taxon>Pterygota</taxon>
        <taxon>Neoptera</taxon>
        <taxon>Endopterygota</taxon>
        <taxon>Coleoptera</taxon>
        <taxon>Polyphaga</taxon>
        <taxon>Cucujiformia</taxon>
        <taxon>Tenebrionidae</taxon>
        <taxon>Tenebrionidae incertae sedis</taxon>
        <taxon>Tribolium</taxon>
    </lineage>
</organism>
<dbReference type="InParanoid" id="D1ZZU0"/>
<protein>
    <submittedName>
        <fullName evidence="2">Uncharacterized protein</fullName>
    </submittedName>
</protein>
<dbReference type="HOGENOM" id="CLU_2981664_0_0_1"/>
<gene>
    <name evidence="2" type="primary">AUGUSTUS-3.0.2_08106</name>
    <name evidence="2" type="ORF">TcasGA2_TC008106</name>
</gene>
<reference evidence="2 3" key="1">
    <citation type="journal article" date="2008" name="Nature">
        <title>The genome of the model beetle and pest Tribolium castaneum.</title>
        <authorList>
            <consortium name="Tribolium Genome Sequencing Consortium"/>
            <person name="Richards S."/>
            <person name="Gibbs R.A."/>
            <person name="Weinstock G.M."/>
            <person name="Brown S.J."/>
            <person name="Denell R."/>
            <person name="Beeman R.W."/>
            <person name="Gibbs R."/>
            <person name="Beeman R.W."/>
            <person name="Brown S.J."/>
            <person name="Bucher G."/>
            <person name="Friedrich M."/>
            <person name="Grimmelikhuijzen C.J."/>
            <person name="Klingler M."/>
            <person name="Lorenzen M."/>
            <person name="Richards S."/>
            <person name="Roth S."/>
            <person name="Schroder R."/>
            <person name="Tautz D."/>
            <person name="Zdobnov E.M."/>
            <person name="Muzny D."/>
            <person name="Gibbs R.A."/>
            <person name="Weinstock G.M."/>
            <person name="Attaway T."/>
            <person name="Bell S."/>
            <person name="Buhay C.J."/>
            <person name="Chandrabose M.N."/>
            <person name="Chavez D."/>
            <person name="Clerk-Blankenburg K.P."/>
            <person name="Cree A."/>
            <person name="Dao M."/>
            <person name="Davis C."/>
            <person name="Chacko J."/>
            <person name="Dinh H."/>
            <person name="Dugan-Rocha S."/>
            <person name="Fowler G."/>
            <person name="Garner T.T."/>
            <person name="Garnes J."/>
            <person name="Gnirke A."/>
            <person name="Hawes A."/>
            <person name="Hernandez J."/>
            <person name="Hines S."/>
            <person name="Holder M."/>
            <person name="Hume J."/>
            <person name="Jhangiani S.N."/>
            <person name="Joshi V."/>
            <person name="Khan Z.M."/>
            <person name="Jackson L."/>
            <person name="Kovar C."/>
            <person name="Kowis A."/>
            <person name="Lee S."/>
            <person name="Lewis L.R."/>
            <person name="Margolis J."/>
            <person name="Morgan M."/>
            <person name="Nazareth L.V."/>
            <person name="Nguyen N."/>
            <person name="Okwuonu G."/>
            <person name="Parker D."/>
            <person name="Richards S."/>
            <person name="Ruiz S.J."/>
            <person name="Santibanez J."/>
            <person name="Savard J."/>
            <person name="Scherer S.E."/>
            <person name="Schneider B."/>
            <person name="Sodergren E."/>
            <person name="Tautz D."/>
            <person name="Vattahil S."/>
            <person name="Villasana D."/>
            <person name="White C.S."/>
            <person name="Wright R."/>
            <person name="Park Y."/>
            <person name="Beeman R.W."/>
            <person name="Lord J."/>
            <person name="Oppert B."/>
            <person name="Lorenzen M."/>
            <person name="Brown S."/>
            <person name="Wang L."/>
            <person name="Savard J."/>
            <person name="Tautz D."/>
            <person name="Richards S."/>
            <person name="Weinstock G."/>
            <person name="Gibbs R.A."/>
            <person name="Liu Y."/>
            <person name="Worley K."/>
            <person name="Weinstock G."/>
            <person name="Elsik C.G."/>
            <person name="Reese J.T."/>
            <person name="Elhaik E."/>
            <person name="Landan G."/>
            <person name="Graur D."/>
            <person name="Arensburger P."/>
            <person name="Atkinson P."/>
            <person name="Beeman R.W."/>
            <person name="Beidler J."/>
            <person name="Brown S.J."/>
            <person name="Demuth J.P."/>
            <person name="Drury D.W."/>
            <person name="Du Y.Z."/>
            <person name="Fujiwara H."/>
            <person name="Lorenzen M."/>
            <person name="Maselli V."/>
            <person name="Osanai M."/>
            <person name="Park Y."/>
            <person name="Robertson H.M."/>
            <person name="Tu Z."/>
            <person name="Wang J.J."/>
            <person name="Wang S."/>
            <person name="Richards S."/>
            <person name="Song H."/>
            <person name="Zhang L."/>
            <person name="Sodergren E."/>
            <person name="Werner D."/>
            <person name="Stanke M."/>
            <person name="Morgenstern B."/>
            <person name="Solovyev V."/>
            <person name="Kosarev P."/>
            <person name="Brown G."/>
            <person name="Chen H.C."/>
            <person name="Ermolaeva O."/>
            <person name="Hlavina W."/>
            <person name="Kapustin Y."/>
            <person name="Kiryutin B."/>
            <person name="Kitts P."/>
            <person name="Maglott D."/>
            <person name="Pruitt K."/>
            <person name="Sapojnikov V."/>
            <person name="Souvorov A."/>
            <person name="Mackey A.J."/>
            <person name="Waterhouse R.M."/>
            <person name="Wyder S."/>
            <person name="Zdobnov E.M."/>
            <person name="Zdobnov E.M."/>
            <person name="Wyder S."/>
            <person name="Kriventseva E.V."/>
            <person name="Kadowaki T."/>
            <person name="Bork P."/>
            <person name="Aranda M."/>
            <person name="Bao R."/>
            <person name="Beermann A."/>
            <person name="Berns N."/>
            <person name="Bolognesi R."/>
            <person name="Bonneton F."/>
            <person name="Bopp D."/>
            <person name="Brown S.J."/>
            <person name="Bucher G."/>
            <person name="Butts T."/>
            <person name="Chaumot A."/>
            <person name="Denell R.E."/>
            <person name="Ferrier D.E."/>
            <person name="Friedrich M."/>
            <person name="Gordon C.M."/>
            <person name="Jindra M."/>
            <person name="Klingler M."/>
            <person name="Lan Q."/>
            <person name="Lattorff H.M."/>
            <person name="Laudet V."/>
            <person name="von Levetsow C."/>
            <person name="Liu Z."/>
            <person name="Lutz R."/>
            <person name="Lynch J.A."/>
            <person name="da Fonseca R.N."/>
            <person name="Posnien N."/>
            <person name="Reuter R."/>
            <person name="Roth S."/>
            <person name="Savard J."/>
            <person name="Schinko J.B."/>
            <person name="Schmitt C."/>
            <person name="Schoppmeier M."/>
            <person name="Schroder R."/>
            <person name="Shippy T.D."/>
            <person name="Simonnet F."/>
            <person name="Marques-Souza H."/>
            <person name="Tautz D."/>
            <person name="Tomoyasu Y."/>
            <person name="Trauner J."/>
            <person name="Van der Zee M."/>
            <person name="Vervoort M."/>
            <person name="Wittkopp N."/>
            <person name="Wimmer E.A."/>
            <person name="Yang X."/>
            <person name="Jones A.K."/>
            <person name="Sattelle D.B."/>
            <person name="Ebert P.R."/>
            <person name="Nelson D."/>
            <person name="Scott J.G."/>
            <person name="Beeman R.W."/>
            <person name="Muthukrishnan S."/>
            <person name="Kramer K.J."/>
            <person name="Arakane Y."/>
            <person name="Beeman R.W."/>
            <person name="Zhu Q."/>
            <person name="Hogenkamp D."/>
            <person name="Dixit R."/>
            <person name="Oppert B."/>
            <person name="Jiang H."/>
            <person name="Zou Z."/>
            <person name="Marshall J."/>
            <person name="Elpidina E."/>
            <person name="Vinokurov K."/>
            <person name="Oppert C."/>
            <person name="Zou Z."/>
            <person name="Evans J."/>
            <person name="Lu Z."/>
            <person name="Zhao P."/>
            <person name="Sumathipala N."/>
            <person name="Altincicek B."/>
            <person name="Vilcinskas A."/>
            <person name="Williams M."/>
            <person name="Hultmark D."/>
            <person name="Hetru C."/>
            <person name="Jiang H."/>
            <person name="Grimmelikhuijzen C.J."/>
            <person name="Hauser F."/>
            <person name="Cazzamali G."/>
            <person name="Williamson M."/>
            <person name="Park Y."/>
            <person name="Li B."/>
            <person name="Tanaka Y."/>
            <person name="Predel R."/>
            <person name="Neupert S."/>
            <person name="Schachtner J."/>
            <person name="Verleyen P."/>
            <person name="Raible F."/>
            <person name="Bork P."/>
            <person name="Friedrich M."/>
            <person name="Walden K.K."/>
            <person name="Robertson H.M."/>
            <person name="Angeli S."/>
            <person name="Foret S."/>
            <person name="Bucher G."/>
            <person name="Schuetz S."/>
            <person name="Maleszka R."/>
            <person name="Wimmer E.A."/>
            <person name="Beeman R.W."/>
            <person name="Lorenzen M."/>
            <person name="Tomoyasu Y."/>
            <person name="Miller S.C."/>
            <person name="Grossmann D."/>
            <person name="Bucher G."/>
        </authorList>
    </citation>
    <scope>NUCLEOTIDE SEQUENCE [LARGE SCALE GENOMIC DNA]</scope>
    <source>
        <strain evidence="2 3">Georgia GA2</strain>
    </source>
</reference>
<dbReference type="EMBL" id="KQ971338">
    <property type="protein sequence ID" value="EFA02421.1"/>
    <property type="molecule type" value="Genomic_DNA"/>
</dbReference>
<evidence type="ECO:0000313" key="2">
    <source>
        <dbReference type="EMBL" id="EFA02421.1"/>
    </source>
</evidence>
<keyword evidence="3" id="KW-1185">Reference proteome</keyword>
<dbReference type="Proteomes" id="UP000007266">
    <property type="component" value="Linkage group 4"/>
</dbReference>
<reference evidence="2 3" key="2">
    <citation type="journal article" date="2010" name="Nucleic Acids Res.">
        <title>BeetleBase in 2010: revisions to provide comprehensive genomic information for Tribolium castaneum.</title>
        <authorList>
            <person name="Kim H.S."/>
            <person name="Murphy T."/>
            <person name="Xia J."/>
            <person name="Caragea D."/>
            <person name="Park Y."/>
            <person name="Beeman R.W."/>
            <person name="Lorenzen M.D."/>
            <person name="Butcher S."/>
            <person name="Manak J.R."/>
            <person name="Brown S.J."/>
        </authorList>
    </citation>
    <scope>GENOME REANNOTATION</scope>
    <source>
        <strain evidence="2 3">Georgia GA2</strain>
    </source>
</reference>
<proteinExistence type="predicted"/>
<evidence type="ECO:0000256" key="1">
    <source>
        <dbReference type="SAM" id="SignalP"/>
    </source>
</evidence>
<evidence type="ECO:0000313" key="3">
    <source>
        <dbReference type="Proteomes" id="UP000007266"/>
    </source>
</evidence>
<dbReference type="AlphaFoldDB" id="D1ZZU0"/>
<name>D1ZZU0_TRICA</name>
<sequence>MKSMIAALFVVLALASAYAAVIPLSAGVIGSPLVASPWSGGLIASPWLGSPLIGTTIL</sequence>
<feature type="chain" id="PRO_5003028650" evidence="1">
    <location>
        <begin position="20"/>
        <end position="58"/>
    </location>
</feature>
<keyword evidence="1" id="KW-0732">Signal</keyword>